<keyword evidence="2" id="KW-0975">Bacterial flagellum</keyword>
<protein>
    <submittedName>
        <fullName evidence="6">Flagellar hook-basal body protein</fullName>
    </submittedName>
</protein>
<proteinExistence type="inferred from homology"/>
<evidence type="ECO:0000259" key="4">
    <source>
        <dbReference type="Pfam" id="PF06429"/>
    </source>
</evidence>
<organism evidence="6 7">
    <name type="scientific">[Clostridium] symbiosum ATCC 14940</name>
    <dbReference type="NCBI Taxonomy" id="411472"/>
    <lineage>
        <taxon>Bacteria</taxon>
        <taxon>Bacillati</taxon>
        <taxon>Bacillota</taxon>
        <taxon>Clostridia</taxon>
        <taxon>Lachnospirales</taxon>
        <taxon>Lachnospiraceae</taxon>
        <taxon>Otoolea</taxon>
    </lineage>
</organism>
<feature type="domain" description="Flagellar hook protein FlgE/F/G-like D1" evidence="5">
    <location>
        <begin position="87"/>
        <end position="133"/>
    </location>
</feature>
<comment type="caution">
    <text evidence="6">The sequence shown here is derived from an EMBL/GenBank/DDBJ whole genome shotgun (WGS) entry which is preliminary data.</text>
</comment>
<dbReference type="PANTHER" id="PTHR30435:SF19">
    <property type="entry name" value="FLAGELLAR BASAL-BODY ROD PROTEIN FLGG"/>
    <property type="match status" value="1"/>
</dbReference>
<dbReference type="InterPro" id="IPR019776">
    <property type="entry name" value="Flagellar_basal_body_rod_CS"/>
</dbReference>
<dbReference type="InterPro" id="IPR020013">
    <property type="entry name" value="Flagellar_FlgE/F/G"/>
</dbReference>
<dbReference type="RefSeq" id="WP_002570060.1">
    <property type="nucleotide sequence ID" value="NZ_KE992859.1"/>
</dbReference>
<dbReference type="InterPro" id="IPR037925">
    <property type="entry name" value="FlgE/F/G-like"/>
</dbReference>
<evidence type="ECO:0000256" key="1">
    <source>
        <dbReference type="ARBA" id="ARBA00009677"/>
    </source>
</evidence>
<dbReference type="Pfam" id="PF22692">
    <property type="entry name" value="LlgE_F_G_D1"/>
    <property type="match status" value="1"/>
</dbReference>
<keyword evidence="6" id="KW-0282">Flagellum</keyword>
<dbReference type="SUPFAM" id="SSF117143">
    <property type="entry name" value="Flagellar hook protein flgE"/>
    <property type="match status" value="1"/>
</dbReference>
<evidence type="ECO:0000259" key="5">
    <source>
        <dbReference type="Pfam" id="PF22692"/>
    </source>
</evidence>
<dbReference type="InterPro" id="IPR001444">
    <property type="entry name" value="Flag_bb_rod_N"/>
</dbReference>
<dbReference type="Pfam" id="PF06429">
    <property type="entry name" value="Flg_bbr_C"/>
    <property type="match status" value="1"/>
</dbReference>
<keyword evidence="6" id="KW-0966">Cell projection</keyword>
<name>A0ABC9TRV9_CLOSY</name>
<accession>A0ABC9TRV9</accession>
<dbReference type="InterPro" id="IPR053967">
    <property type="entry name" value="LlgE_F_G-like_D1"/>
</dbReference>
<dbReference type="GO" id="GO:0071973">
    <property type="term" value="P:bacterial-type flagellum-dependent cell motility"/>
    <property type="evidence" value="ECO:0007669"/>
    <property type="project" value="UniProtKB-UniRule"/>
</dbReference>
<dbReference type="Pfam" id="PF00460">
    <property type="entry name" value="Flg_bb_rod"/>
    <property type="match status" value="1"/>
</dbReference>
<evidence type="ECO:0000313" key="6">
    <source>
        <dbReference type="EMBL" id="ERI74066.1"/>
    </source>
</evidence>
<reference evidence="6 7" key="1">
    <citation type="submission" date="2013-07" db="EMBL/GenBank/DDBJ databases">
        <authorList>
            <person name="Weinstock G."/>
            <person name="Sodergren E."/>
            <person name="Wylie T."/>
            <person name="Fulton L."/>
            <person name="Fulton R."/>
            <person name="Fronick C."/>
            <person name="O'Laughlin M."/>
            <person name="Godfrey J."/>
            <person name="Miner T."/>
            <person name="Herter B."/>
            <person name="Appelbaum E."/>
            <person name="Cordes M."/>
            <person name="Lek S."/>
            <person name="Wollam A."/>
            <person name="Pepin K.H."/>
            <person name="Palsikar V.B."/>
            <person name="Mitreva M."/>
            <person name="Wilson R.K."/>
        </authorList>
    </citation>
    <scope>NUCLEOTIDE SEQUENCE [LARGE SCALE GENOMIC DNA]</scope>
    <source>
        <strain evidence="6 7">ATCC 14940</strain>
    </source>
</reference>
<dbReference type="PANTHER" id="PTHR30435">
    <property type="entry name" value="FLAGELLAR PROTEIN"/>
    <property type="match status" value="1"/>
</dbReference>
<keyword evidence="6" id="KW-0969">Cilium</keyword>
<dbReference type="NCBIfam" id="TIGR03506">
    <property type="entry name" value="FlgEFG_subfam"/>
    <property type="match status" value="1"/>
</dbReference>
<dbReference type="InterPro" id="IPR010930">
    <property type="entry name" value="Flg_bb/hook_C_dom"/>
</dbReference>
<dbReference type="GO" id="GO:0009425">
    <property type="term" value="C:bacterial-type flagellum basal body"/>
    <property type="evidence" value="ECO:0007669"/>
    <property type="project" value="UniProtKB-SubCell"/>
</dbReference>
<evidence type="ECO:0000313" key="7">
    <source>
        <dbReference type="Proteomes" id="UP000016491"/>
    </source>
</evidence>
<feature type="domain" description="Flagellar basal-body/hook protein C-terminal" evidence="4">
    <location>
        <begin position="205"/>
        <end position="244"/>
    </location>
</feature>
<dbReference type="Proteomes" id="UP000016491">
    <property type="component" value="Unassembled WGS sequence"/>
</dbReference>
<evidence type="ECO:0000256" key="2">
    <source>
        <dbReference type="RuleBase" id="RU362116"/>
    </source>
</evidence>
<dbReference type="PROSITE" id="PS00588">
    <property type="entry name" value="FLAGELLA_BB_ROD"/>
    <property type="match status" value="1"/>
</dbReference>
<feature type="domain" description="Flagellar basal body rod protein N-terminal" evidence="3">
    <location>
        <begin position="5"/>
        <end position="35"/>
    </location>
</feature>
<dbReference type="EMBL" id="AWSU01000344">
    <property type="protein sequence ID" value="ERI74066.1"/>
    <property type="molecule type" value="Genomic_DNA"/>
</dbReference>
<dbReference type="AlphaFoldDB" id="A0ABC9TRV9"/>
<evidence type="ECO:0000259" key="3">
    <source>
        <dbReference type="Pfam" id="PF00460"/>
    </source>
</evidence>
<sequence>MRSSFYTAAAGAAGNMLRISVISNNMANVNTTGYKSKNSVFSDLIYTALAAQNENIEKGHGIRMDKTDSLTYQPGALNQTGRDYDFAIEGPGFFGLLDPDTDNTIYTRDGSFEPVNIDGEFYLCDSMGRQVLDADGEPVLLSVNGEDGNEGEGIDVAGSIGIFKIPIQDGLDVLGYNVYAVSDKNGEVYSQVNLDNEEPRGKLLQGMLEMSNVELAKELSQLIESQKAYQLSLKMLQTSDEIEQLECELRR</sequence>
<comment type="similarity">
    <text evidence="1 2">Belongs to the flagella basal body rod proteins family.</text>
</comment>
<gene>
    <name evidence="6" type="ORF">CLOSYM_04324</name>
</gene>
<comment type="subcellular location">
    <subcellularLocation>
        <location evidence="2">Bacterial flagellum basal body</location>
    </subcellularLocation>
</comment>